<keyword evidence="1" id="KW-0472">Membrane</keyword>
<evidence type="ECO:0000256" key="1">
    <source>
        <dbReference type="SAM" id="Phobius"/>
    </source>
</evidence>
<proteinExistence type="predicted"/>
<dbReference type="Proteomes" id="UP000794436">
    <property type="component" value="Unassembled WGS sequence"/>
</dbReference>
<comment type="caution">
    <text evidence="2">The sequence shown here is derived from an EMBL/GenBank/DDBJ whole genome shotgun (WGS) entry which is preliminary data.</text>
</comment>
<dbReference type="OrthoDB" id="157379at2759"/>
<feature type="transmembrane region" description="Helical" evidence="1">
    <location>
        <begin position="35"/>
        <end position="54"/>
    </location>
</feature>
<keyword evidence="3" id="KW-1185">Reference proteome</keyword>
<evidence type="ECO:0008006" key="4">
    <source>
        <dbReference type="Google" id="ProtNLM"/>
    </source>
</evidence>
<keyword evidence="1" id="KW-0812">Transmembrane</keyword>
<evidence type="ECO:0000313" key="2">
    <source>
        <dbReference type="EMBL" id="TMW66447.1"/>
    </source>
</evidence>
<dbReference type="InterPro" id="IPR036249">
    <property type="entry name" value="Thioredoxin-like_sf"/>
</dbReference>
<protein>
    <recommendedName>
        <fullName evidence="4">Thioredoxin domain-containing protein</fullName>
    </recommendedName>
</protein>
<accession>A0A8K1CPV2</accession>
<reference evidence="2" key="1">
    <citation type="submission" date="2019-03" db="EMBL/GenBank/DDBJ databases">
        <title>Long read genome sequence of the mycoparasitic Pythium oligandrum ATCC 38472 isolated from sugarbeet rhizosphere.</title>
        <authorList>
            <person name="Gaulin E."/>
        </authorList>
    </citation>
    <scope>NUCLEOTIDE SEQUENCE</scope>
    <source>
        <strain evidence="2">ATCC 38472_TT</strain>
    </source>
</reference>
<dbReference type="EMBL" id="SPLM01000036">
    <property type="protein sequence ID" value="TMW66447.1"/>
    <property type="molecule type" value="Genomic_DNA"/>
</dbReference>
<evidence type="ECO:0000313" key="3">
    <source>
        <dbReference type="Proteomes" id="UP000794436"/>
    </source>
</evidence>
<sequence>MVASKRGAALHALVLGGLGAWLTFAFTNPLGQSWTLKDYVFVLAVIVAVFYNRLSTMKYENLMQIEHRKKRQSVQSLQRIEWVHGLPRQIELNKGTWCKDSRAALKTMEKLRQVFTHGGVQFVALTQEKREELAAYEEKGRGASDFQPLEEFSFSIAIEDGLMSKEYLVRFDIYHIPHMFIIGKDKVIHWYGKPSEKGIEGRIRDCLLADNTPLNAESFAVADVHMKKVN</sequence>
<keyword evidence="1" id="KW-1133">Transmembrane helix</keyword>
<name>A0A8K1CPV2_PYTOL</name>
<organism evidence="2 3">
    <name type="scientific">Pythium oligandrum</name>
    <name type="common">Mycoparasitic fungus</name>
    <dbReference type="NCBI Taxonomy" id="41045"/>
    <lineage>
        <taxon>Eukaryota</taxon>
        <taxon>Sar</taxon>
        <taxon>Stramenopiles</taxon>
        <taxon>Oomycota</taxon>
        <taxon>Peronosporomycetes</taxon>
        <taxon>Pythiales</taxon>
        <taxon>Pythiaceae</taxon>
        <taxon>Pythium</taxon>
    </lineage>
</organism>
<dbReference type="SUPFAM" id="SSF52833">
    <property type="entry name" value="Thioredoxin-like"/>
    <property type="match status" value="1"/>
</dbReference>
<dbReference type="AlphaFoldDB" id="A0A8K1CPV2"/>
<dbReference type="Gene3D" id="3.40.30.10">
    <property type="entry name" value="Glutaredoxin"/>
    <property type="match status" value="1"/>
</dbReference>
<gene>
    <name evidence="2" type="ORF">Poli38472_004212</name>
</gene>